<sequence>MTLHNGRQKHEREGDIRVWRAKRSTYCGEMMGRLSSEGKIVLTVSQGQNRPFTVGSPTSRERREGISVLPL</sequence>
<evidence type="ECO:0000313" key="3">
    <source>
        <dbReference type="Proteomes" id="UP001187192"/>
    </source>
</evidence>
<gene>
    <name evidence="2" type="ORF">TIFTF001_007196</name>
</gene>
<organism evidence="2 3">
    <name type="scientific">Ficus carica</name>
    <name type="common">Common fig</name>
    <dbReference type="NCBI Taxonomy" id="3494"/>
    <lineage>
        <taxon>Eukaryota</taxon>
        <taxon>Viridiplantae</taxon>
        <taxon>Streptophyta</taxon>
        <taxon>Embryophyta</taxon>
        <taxon>Tracheophyta</taxon>
        <taxon>Spermatophyta</taxon>
        <taxon>Magnoliopsida</taxon>
        <taxon>eudicotyledons</taxon>
        <taxon>Gunneridae</taxon>
        <taxon>Pentapetalae</taxon>
        <taxon>rosids</taxon>
        <taxon>fabids</taxon>
        <taxon>Rosales</taxon>
        <taxon>Moraceae</taxon>
        <taxon>Ficeae</taxon>
        <taxon>Ficus</taxon>
    </lineage>
</organism>
<proteinExistence type="predicted"/>
<protein>
    <submittedName>
        <fullName evidence="2">Uncharacterized protein</fullName>
    </submittedName>
</protein>
<feature type="compositionally biased region" description="Polar residues" evidence="1">
    <location>
        <begin position="48"/>
        <end position="58"/>
    </location>
</feature>
<feature type="region of interest" description="Disordered" evidence="1">
    <location>
        <begin position="48"/>
        <end position="71"/>
    </location>
</feature>
<dbReference type="AlphaFoldDB" id="A0AA88DGB6"/>
<dbReference type="Proteomes" id="UP001187192">
    <property type="component" value="Unassembled WGS sequence"/>
</dbReference>
<evidence type="ECO:0000313" key="2">
    <source>
        <dbReference type="EMBL" id="GMN37899.1"/>
    </source>
</evidence>
<name>A0AA88DGB6_FICCA</name>
<evidence type="ECO:0000256" key="1">
    <source>
        <dbReference type="SAM" id="MobiDB-lite"/>
    </source>
</evidence>
<comment type="caution">
    <text evidence="2">The sequence shown here is derived from an EMBL/GenBank/DDBJ whole genome shotgun (WGS) entry which is preliminary data.</text>
</comment>
<dbReference type="EMBL" id="BTGU01000007">
    <property type="protein sequence ID" value="GMN37899.1"/>
    <property type="molecule type" value="Genomic_DNA"/>
</dbReference>
<accession>A0AA88DGB6</accession>
<reference evidence="2" key="1">
    <citation type="submission" date="2023-07" db="EMBL/GenBank/DDBJ databases">
        <title>draft genome sequence of fig (Ficus carica).</title>
        <authorList>
            <person name="Takahashi T."/>
            <person name="Nishimura K."/>
        </authorList>
    </citation>
    <scope>NUCLEOTIDE SEQUENCE</scope>
</reference>
<keyword evidence="3" id="KW-1185">Reference proteome</keyword>